<evidence type="ECO:0000313" key="9">
    <source>
        <dbReference type="Proteomes" id="UP000027238"/>
    </source>
</evidence>
<comment type="caution">
    <text evidence="8">The sequence shown here is derived from an EMBL/GenBank/DDBJ whole genome shotgun (WGS) entry which is preliminary data.</text>
</comment>
<dbReference type="Gene3D" id="2.60.310.20">
    <property type="match status" value="1"/>
</dbReference>
<dbReference type="PANTHER" id="PTHR11474">
    <property type="entry name" value="TYROSINASE FAMILY MEMBER"/>
    <property type="match status" value="1"/>
</dbReference>
<dbReference type="PANTHER" id="PTHR11474:SF32">
    <property type="entry name" value="TYROSINASE"/>
    <property type="match status" value="1"/>
</dbReference>
<dbReference type="Pfam" id="PF18132">
    <property type="entry name" value="Tyrosinase_C"/>
    <property type="match status" value="1"/>
</dbReference>
<feature type="signal peptide" evidence="5">
    <location>
        <begin position="1"/>
        <end position="20"/>
    </location>
</feature>
<dbReference type="EMBL" id="JMSE01000384">
    <property type="protein sequence ID" value="KDN70160.1"/>
    <property type="molecule type" value="Genomic_DNA"/>
</dbReference>
<evidence type="ECO:0000259" key="6">
    <source>
        <dbReference type="PROSITE" id="PS00497"/>
    </source>
</evidence>
<dbReference type="Pfam" id="PF00264">
    <property type="entry name" value="Tyrosinase"/>
    <property type="match status" value="1"/>
</dbReference>
<evidence type="ECO:0000256" key="3">
    <source>
        <dbReference type="ARBA" id="ARBA00023002"/>
    </source>
</evidence>
<reference evidence="9" key="1">
    <citation type="journal article" date="2014" name="Genome Announc.">
        <title>Draft genome sequence of Colletotrichum sublineola, a destructive pathogen of cultivated sorghum.</title>
        <authorList>
            <person name="Baroncelli R."/>
            <person name="Sanz-Martin J.M."/>
            <person name="Rech G.E."/>
            <person name="Sukno S.A."/>
            <person name="Thon M.R."/>
        </authorList>
    </citation>
    <scope>NUCLEOTIDE SEQUENCE [LARGE SCALE GENOMIC DNA]</scope>
    <source>
        <strain evidence="9">TX430BB</strain>
    </source>
</reference>
<keyword evidence="2" id="KW-0479">Metal-binding</keyword>
<dbReference type="PRINTS" id="PR00092">
    <property type="entry name" value="TYROSINASE"/>
</dbReference>
<sequence length="639" mass="72004">MASRIVLLLSMLIIAAIVLATPYSPTYDYGFDVRKLVKRQGGQPIIVAKLPSVNGTVPVRQEIRQMKQNPFKWNLFLLASSMLQYTDQEEELSWYQIAGIHGVPFVPWNGVPGVAGGEDRGYCTHMSVLFPSWHRPYLALYEQVLFQLVQLIASWFPDPTDRALYQAAAEDFRIPYWDWATPPPLGETTYLPEFEEAGIQVNGPKGWQLIANPLYSYKFRPLDPDVFSEGDFPRWKETMRAPFETSDNHSVAHAIEHARPALQQRLYTLLSNYKDYGPFSNKYWGTATNQSQYDSVESLHDAMHVLVGNRGHLFYIQYSAFDPVFFLHHTMVDRIIAMWQVLYPMSWVSPQVAMEHSFTMPPGYVQDIFTELKPFYADVNGTFWNSAMARDALAFGYSYAEVSSSPGNDLAEDQARLIEIINRLYGSSSPSNLVQKRERTNAGRDRSALTLALKRTIPSSPVVDFSNHPELVAKVVTEDNMYTEWVANIHVKNGALNGSFVVHFFLDDAPKDASSWTAATNFVGSMPVFAMKNMDSNSHVSGTVPLTSALMHLVLAGVISGLDPEDTGPYLEEHLRVRVVGENGVEESVKTIDSLHIQVASSQVRAARNKRELPSWGAVVERFVLHRGQGHLYKHVMAE</sequence>
<dbReference type="HOGENOM" id="CLU_013691_3_0_1"/>
<protein>
    <recommendedName>
        <fullName evidence="6 7">Tyrosinase copper-binding domain-containing protein</fullName>
    </recommendedName>
</protein>
<keyword evidence="4" id="KW-0503">Monooxygenase</keyword>
<dbReference type="OMA" id="NGYCTHV"/>
<feature type="chain" id="PRO_5001630831" description="Tyrosinase copper-binding domain-containing protein" evidence="5">
    <location>
        <begin position="21"/>
        <end position="639"/>
    </location>
</feature>
<dbReference type="PROSITE" id="PS00497">
    <property type="entry name" value="TYROSINASE_1"/>
    <property type="match status" value="1"/>
</dbReference>
<evidence type="ECO:0000259" key="7">
    <source>
        <dbReference type="PROSITE" id="PS00498"/>
    </source>
</evidence>
<dbReference type="STRING" id="1173701.A0A066XW40"/>
<dbReference type="GO" id="GO:0046872">
    <property type="term" value="F:metal ion binding"/>
    <property type="evidence" value="ECO:0007669"/>
    <property type="project" value="UniProtKB-KW"/>
</dbReference>
<organism evidence="8 9">
    <name type="scientific">Colletotrichum sublineola</name>
    <name type="common">Sorghum anthracnose fungus</name>
    <dbReference type="NCBI Taxonomy" id="1173701"/>
    <lineage>
        <taxon>Eukaryota</taxon>
        <taxon>Fungi</taxon>
        <taxon>Dikarya</taxon>
        <taxon>Ascomycota</taxon>
        <taxon>Pezizomycotina</taxon>
        <taxon>Sordariomycetes</taxon>
        <taxon>Hypocreomycetidae</taxon>
        <taxon>Glomerellales</taxon>
        <taxon>Glomerellaceae</taxon>
        <taxon>Colletotrichum</taxon>
        <taxon>Colletotrichum graminicola species complex</taxon>
    </lineage>
</organism>
<keyword evidence="5" id="KW-0732">Signal</keyword>
<name>A0A066XW40_COLSU</name>
<accession>A0A066XW40</accession>
<dbReference type="GO" id="GO:0004497">
    <property type="term" value="F:monooxygenase activity"/>
    <property type="evidence" value="ECO:0007669"/>
    <property type="project" value="UniProtKB-KW"/>
</dbReference>
<evidence type="ECO:0000256" key="4">
    <source>
        <dbReference type="ARBA" id="ARBA00023033"/>
    </source>
</evidence>
<dbReference type="InterPro" id="IPR008922">
    <property type="entry name" value="Di-copper_centre_dom_sf"/>
</dbReference>
<keyword evidence="3" id="KW-0560">Oxidoreductase</keyword>
<dbReference type="Proteomes" id="UP000027238">
    <property type="component" value="Unassembled WGS sequence"/>
</dbReference>
<dbReference type="AlphaFoldDB" id="A0A066XW40"/>
<comment type="cofactor">
    <cofactor evidence="1">
        <name>Cu(2+)</name>
        <dbReference type="ChEBI" id="CHEBI:29036"/>
    </cofactor>
</comment>
<dbReference type="eggNOG" id="ENOG502R1BY">
    <property type="taxonomic scope" value="Eukaryota"/>
</dbReference>
<evidence type="ECO:0000313" key="8">
    <source>
        <dbReference type="EMBL" id="KDN70160.1"/>
    </source>
</evidence>
<dbReference type="PROSITE" id="PS00498">
    <property type="entry name" value="TYROSINASE_2"/>
    <property type="match status" value="1"/>
</dbReference>
<feature type="domain" description="Tyrosinase copper-binding" evidence="7">
    <location>
        <begin position="322"/>
        <end position="333"/>
    </location>
</feature>
<dbReference type="InterPro" id="IPR050316">
    <property type="entry name" value="Tyrosinase/Hemocyanin"/>
</dbReference>
<dbReference type="SUPFAM" id="SSF48056">
    <property type="entry name" value="Di-copper centre-containing domain"/>
    <property type="match status" value="1"/>
</dbReference>
<dbReference type="InterPro" id="IPR041640">
    <property type="entry name" value="Tyrosinase_C"/>
</dbReference>
<dbReference type="InterPro" id="IPR002227">
    <property type="entry name" value="Tyrosinase_Cu-bd"/>
</dbReference>
<evidence type="ECO:0000256" key="2">
    <source>
        <dbReference type="ARBA" id="ARBA00022723"/>
    </source>
</evidence>
<gene>
    <name evidence="8" type="ORF">CSUB01_02516</name>
</gene>
<dbReference type="OrthoDB" id="6132182at2759"/>
<evidence type="ECO:0000256" key="1">
    <source>
        <dbReference type="ARBA" id="ARBA00001973"/>
    </source>
</evidence>
<dbReference type="Gene3D" id="1.10.1280.10">
    <property type="entry name" value="Di-copper center containing domain from catechol oxidase"/>
    <property type="match status" value="1"/>
</dbReference>
<proteinExistence type="predicted"/>
<keyword evidence="9" id="KW-1185">Reference proteome</keyword>
<feature type="domain" description="Tyrosinase copper-binding" evidence="6">
    <location>
        <begin position="125"/>
        <end position="142"/>
    </location>
</feature>
<evidence type="ECO:0000256" key="5">
    <source>
        <dbReference type="SAM" id="SignalP"/>
    </source>
</evidence>